<dbReference type="Proteomes" id="UP000053577">
    <property type="component" value="Unassembled WGS sequence"/>
</dbReference>
<dbReference type="PATRIC" id="fig|61435.5.peg.1245"/>
<dbReference type="Pfam" id="PF10988">
    <property type="entry name" value="DUF2807"/>
    <property type="match status" value="1"/>
</dbReference>
<dbReference type="AlphaFoldDB" id="A0A0V8LXL3"/>
<name>A0A0V8LXL3_9CHLR</name>
<evidence type="ECO:0000313" key="3">
    <source>
        <dbReference type="Proteomes" id="UP000053577"/>
    </source>
</evidence>
<dbReference type="InterPro" id="IPR021255">
    <property type="entry name" value="DUF2807"/>
</dbReference>
<proteinExistence type="predicted"/>
<comment type="caution">
    <text evidence="2">The sequence shown here is derived from an EMBL/GenBank/DDBJ whole genome shotgun (WGS) entry which is preliminary data.</text>
</comment>
<evidence type="ECO:0000313" key="2">
    <source>
        <dbReference type="EMBL" id="KSV16283.1"/>
    </source>
</evidence>
<dbReference type="EMBL" id="JGYD01000027">
    <property type="protein sequence ID" value="KSV16283.1"/>
    <property type="molecule type" value="Genomic_DNA"/>
</dbReference>
<organism evidence="2 3">
    <name type="scientific">Dehalococcoides mccartyi</name>
    <dbReference type="NCBI Taxonomy" id="61435"/>
    <lineage>
        <taxon>Bacteria</taxon>
        <taxon>Bacillati</taxon>
        <taxon>Chloroflexota</taxon>
        <taxon>Dehalococcoidia</taxon>
        <taxon>Dehalococcoidales</taxon>
        <taxon>Dehalococcoidaceae</taxon>
        <taxon>Dehalococcoides</taxon>
    </lineage>
</organism>
<dbReference type="PROSITE" id="PS51257">
    <property type="entry name" value="PROKAR_LIPOPROTEIN"/>
    <property type="match status" value="1"/>
</dbReference>
<dbReference type="OrthoDB" id="156611at2"/>
<accession>A0A0V8LXL3</accession>
<gene>
    <name evidence="2" type="ORF">DA01_06315</name>
</gene>
<dbReference type="Gene3D" id="2.160.20.120">
    <property type="match status" value="1"/>
</dbReference>
<reference evidence="2 3" key="1">
    <citation type="journal article" date="2015" name="Sci. Rep.">
        <title>A comparative genomics and reductive dehalogenase gene transcription study of two chloroethene-respiring bacteria, Dehalococcoides mccartyi strains MB and 11a.</title>
        <authorList>
            <person name="Low A."/>
            <person name="Shen Z."/>
            <person name="Cheng D."/>
            <person name="Rogers M.J."/>
            <person name="Lee P.K."/>
            <person name="He J."/>
        </authorList>
    </citation>
    <scope>NUCLEOTIDE SEQUENCE [LARGE SCALE GENOMIC DNA]</scope>
    <source>
        <strain evidence="2 3">MB</strain>
    </source>
</reference>
<dbReference type="RefSeq" id="WP_058292905.1">
    <property type="nucleotide sequence ID" value="NZ_JGYD01000027.1"/>
</dbReference>
<feature type="domain" description="Putative auto-transporter adhesin head GIN" evidence="1">
    <location>
        <begin position="48"/>
        <end position="248"/>
    </location>
</feature>
<protein>
    <recommendedName>
        <fullName evidence="1">Putative auto-transporter adhesin head GIN domain-containing protein</fullName>
    </recommendedName>
</protein>
<sequence length="264" mass="27349">MKKAGLSGLSVCIVFIMALLGGGCIPGIGGFVTGSGEVENRSFDYAGFNRVEVSNAITADILYSGSFEVSVSTHENIFEYLELEKSGQTLKIGLKDSYTFMNVTIEAVIRLPELVGLSVSGASRVNASGFDSANDFTALVDGASRLTLHNMQVGQSSFYISGASTASGELICGKAAMKVSAASRLELSGQGGDIEVLAEGASTASLENFLVASARVEATGVSNIRIYTDGELYITASGVSSVKYFGNPVIKDLNVSDVSSAGKG</sequence>
<evidence type="ECO:0000259" key="1">
    <source>
        <dbReference type="Pfam" id="PF10988"/>
    </source>
</evidence>